<evidence type="ECO:0000313" key="9">
    <source>
        <dbReference type="EMBL" id="MPM40868.1"/>
    </source>
</evidence>
<feature type="domain" description="ABC transmembrane type-1" evidence="8">
    <location>
        <begin position="70"/>
        <end position="285"/>
    </location>
</feature>
<evidence type="ECO:0000256" key="2">
    <source>
        <dbReference type="ARBA" id="ARBA00022448"/>
    </source>
</evidence>
<feature type="transmembrane region" description="Helical" evidence="7">
    <location>
        <begin position="74"/>
        <end position="96"/>
    </location>
</feature>
<sequence length="296" mass="34318">MQLRRKHKDWIWAYLFIAPTVLGLYIFFLYPMVSSVFISFTKWNHLSAPRYIGLSNYKQLFQDPTIWLEFKNTMFFVLVSVPLTVGISLFLASALNKKYLLGKGLFRTVFFLPYVILPVITAQIFMIVFNSRYGLINGLLRIMNLPQPAWFSNALLTRFVIVLVTLWASIGYFTVILLAGLQNISPQYYEACDIDGGSWWVKFQHITFPLVTPQLFFCLVLAIINSFKMFDYIFVFGKSNVIVRENIRTMAFGIYERGFTYLEMGYASAEAIIFSLIVLTVTILQNVGQKHWVHYS</sequence>
<feature type="transmembrane region" description="Helical" evidence="7">
    <location>
        <begin position="108"/>
        <end position="129"/>
    </location>
</feature>
<feature type="transmembrane region" description="Helical" evidence="7">
    <location>
        <begin position="12"/>
        <end position="33"/>
    </location>
</feature>
<feature type="transmembrane region" description="Helical" evidence="7">
    <location>
        <begin position="149"/>
        <end position="179"/>
    </location>
</feature>
<name>A0A644ZKK3_9ZZZZ</name>
<dbReference type="Gene3D" id="1.10.3720.10">
    <property type="entry name" value="MetI-like"/>
    <property type="match status" value="1"/>
</dbReference>
<organism evidence="9">
    <name type="scientific">bioreactor metagenome</name>
    <dbReference type="NCBI Taxonomy" id="1076179"/>
    <lineage>
        <taxon>unclassified sequences</taxon>
        <taxon>metagenomes</taxon>
        <taxon>ecological metagenomes</taxon>
    </lineage>
</organism>
<keyword evidence="2" id="KW-0813">Transport</keyword>
<keyword evidence="3" id="KW-1003">Cell membrane</keyword>
<dbReference type="PROSITE" id="PS50928">
    <property type="entry name" value="ABC_TM1"/>
    <property type="match status" value="1"/>
</dbReference>
<accession>A0A644ZKK3</accession>
<dbReference type="SUPFAM" id="SSF160964">
    <property type="entry name" value="MalF N-terminal region-like"/>
    <property type="match status" value="1"/>
</dbReference>
<comment type="subcellular location">
    <subcellularLocation>
        <location evidence="1">Cell membrane</location>
        <topology evidence="1">Multi-pass membrane protein</topology>
    </subcellularLocation>
</comment>
<reference evidence="9" key="1">
    <citation type="submission" date="2019-08" db="EMBL/GenBank/DDBJ databases">
        <authorList>
            <person name="Kucharzyk K."/>
            <person name="Murdoch R.W."/>
            <person name="Higgins S."/>
            <person name="Loffler F."/>
        </authorList>
    </citation>
    <scope>NUCLEOTIDE SEQUENCE</scope>
</reference>
<dbReference type="PANTHER" id="PTHR30193:SF37">
    <property type="entry name" value="INNER MEMBRANE ABC TRANSPORTER PERMEASE PROTEIN YCJO"/>
    <property type="match status" value="1"/>
</dbReference>
<evidence type="ECO:0000256" key="3">
    <source>
        <dbReference type="ARBA" id="ARBA00022475"/>
    </source>
</evidence>
<evidence type="ECO:0000259" key="8">
    <source>
        <dbReference type="PROSITE" id="PS50928"/>
    </source>
</evidence>
<dbReference type="InterPro" id="IPR035906">
    <property type="entry name" value="MetI-like_sf"/>
</dbReference>
<evidence type="ECO:0000256" key="1">
    <source>
        <dbReference type="ARBA" id="ARBA00004651"/>
    </source>
</evidence>
<evidence type="ECO:0000256" key="5">
    <source>
        <dbReference type="ARBA" id="ARBA00022989"/>
    </source>
</evidence>
<dbReference type="GO" id="GO:0055085">
    <property type="term" value="P:transmembrane transport"/>
    <property type="evidence" value="ECO:0007669"/>
    <property type="project" value="InterPro"/>
</dbReference>
<keyword evidence="4 7" id="KW-0812">Transmembrane</keyword>
<protein>
    <submittedName>
        <fullName evidence="9">L-arabinose transport system permease protein AraP</fullName>
    </submittedName>
</protein>
<dbReference type="PANTHER" id="PTHR30193">
    <property type="entry name" value="ABC TRANSPORTER PERMEASE PROTEIN"/>
    <property type="match status" value="1"/>
</dbReference>
<evidence type="ECO:0000256" key="6">
    <source>
        <dbReference type="ARBA" id="ARBA00023136"/>
    </source>
</evidence>
<dbReference type="SUPFAM" id="SSF161098">
    <property type="entry name" value="MetI-like"/>
    <property type="match status" value="1"/>
</dbReference>
<evidence type="ECO:0000256" key="7">
    <source>
        <dbReference type="SAM" id="Phobius"/>
    </source>
</evidence>
<feature type="transmembrane region" description="Helical" evidence="7">
    <location>
        <begin position="264"/>
        <end position="284"/>
    </location>
</feature>
<dbReference type="EMBL" id="VSSQ01009155">
    <property type="protein sequence ID" value="MPM40868.1"/>
    <property type="molecule type" value="Genomic_DNA"/>
</dbReference>
<proteinExistence type="predicted"/>
<dbReference type="Pfam" id="PF00528">
    <property type="entry name" value="BPD_transp_1"/>
    <property type="match status" value="1"/>
</dbReference>
<comment type="caution">
    <text evidence="9">The sequence shown here is derived from an EMBL/GenBank/DDBJ whole genome shotgun (WGS) entry which is preliminary data.</text>
</comment>
<feature type="transmembrane region" description="Helical" evidence="7">
    <location>
        <begin position="206"/>
        <end position="227"/>
    </location>
</feature>
<dbReference type="InterPro" id="IPR000515">
    <property type="entry name" value="MetI-like"/>
</dbReference>
<dbReference type="GO" id="GO:0005886">
    <property type="term" value="C:plasma membrane"/>
    <property type="evidence" value="ECO:0007669"/>
    <property type="project" value="UniProtKB-SubCell"/>
</dbReference>
<dbReference type="CDD" id="cd06261">
    <property type="entry name" value="TM_PBP2"/>
    <property type="match status" value="1"/>
</dbReference>
<dbReference type="InterPro" id="IPR051393">
    <property type="entry name" value="ABC_transporter_permease"/>
</dbReference>
<keyword evidence="5 7" id="KW-1133">Transmembrane helix</keyword>
<evidence type="ECO:0000256" key="4">
    <source>
        <dbReference type="ARBA" id="ARBA00022692"/>
    </source>
</evidence>
<keyword evidence="6 7" id="KW-0472">Membrane</keyword>
<gene>
    <name evidence="9" type="primary">araP_11</name>
    <name evidence="9" type="ORF">SDC9_87516</name>
</gene>
<dbReference type="AlphaFoldDB" id="A0A644ZKK3"/>